<organism evidence="1 2">
    <name type="scientific">Streptomyces albus</name>
    <dbReference type="NCBI Taxonomy" id="1888"/>
    <lineage>
        <taxon>Bacteria</taxon>
        <taxon>Bacillati</taxon>
        <taxon>Actinomycetota</taxon>
        <taxon>Actinomycetes</taxon>
        <taxon>Kitasatosporales</taxon>
        <taxon>Streptomycetaceae</taxon>
        <taxon>Streptomyces</taxon>
    </lineage>
</organism>
<proteinExistence type="predicted"/>
<dbReference type="PROSITE" id="PS00892">
    <property type="entry name" value="HIT_1"/>
    <property type="match status" value="1"/>
</dbReference>
<dbReference type="RefSeq" id="WP_016470950.1">
    <property type="nucleotide sequence ID" value="NZ_BBQG01000032.1"/>
</dbReference>
<dbReference type="InterPro" id="IPR011146">
    <property type="entry name" value="HIT-like"/>
</dbReference>
<dbReference type="InterPro" id="IPR019808">
    <property type="entry name" value="Histidine_triad_CS"/>
</dbReference>
<dbReference type="PANTHER" id="PTHR46648:SF1">
    <property type="entry name" value="ADENOSINE 5'-MONOPHOSPHORAMIDASE HNT1"/>
    <property type="match status" value="1"/>
</dbReference>
<evidence type="ECO:0000313" key="2">
    <source>
        <dbReference type="Proteomes" id="UP000298111"/>
    </source>
</evidence>
<dbReference type="GO" id="GO:0009117">
    <property type="term" value="P:nucleotide metabolic process"/>
    <property type="evidence" value="ECO:0007669"/>
    <property type="project" value="TreeGrafter"/>
</dbReference>
<protein>
    <submittedName>
        <fullName evidence="1">HIT family protein</fullName>
    </submittedName>
</protein>
<dbReference type="AlphaFoldDB" id="A0A6C1CC75"/>
<dbReference type="GO" id="GO:0003824">
    <property type="term" value="F:catalytic activity"/>
    <property type="evidence" value="ECO:0007669"/>
    <property type="project" value="InterPro"/>
</dbReference>
<dbReference type="InterPro" id="IPR036265">
    <property type="entry name" value="HIT-like_sf"/>
</dbReference>
<comment type="caution">
    <text evidence="1">The sequence shown here is derived from an EMBL/GenBank/DDBJ whole genome shotgun (WGS) entry which is preliminary data.</text>
</comment>
<reference evidence="1 2" key="1">
    <citation type="submission" date="2018-10" db="EMBL/GenBank/DDBJ databases">
        <title>Isolation of pseudouridimycin from Streptomyces albus DSM 40763.</title>
        <authorList>
            <person name="Rosenqvist P."/>
            <person name="Metsae-Ketelae M."/>
            <person name="Virta P."/>
        </authorList>
    </citation>
    <scope>NUCLEOTIDE SEQUENCE [LARGE SCALE GENOMIC DNA]</scope>
    <source>
        <strain evidence="1 2">DSM 40763</strain>
    </source>
</reference>
<dbReference type="PROSITE" id="PS51084">
    <property type="entry name" value="HIT_2"/>
    <property type="match status" value="1"/>
</dbReference>
<dbReference type="Pfam" id="PF01230">
    <property type="entry name" value="HIT"/>
    <property type="match status" value="1"/>
</dbReference>
<gene>
    <name evidence="1" type="ORF">D8771_10835</name>
</gene>
<dbReference type="SUPFAM" id="SSF54197">
    <property type="entry name" value="HIT-like"/>
    <property type="match status" value="1"/>
</dbReference>
<dbReference type="InterPro" id="IPR001310">
    <property type="entry name" value="Histidine_triad_HIT"/>
</dbReference>
<dbReference type="EMBL" id="RCIY01000044">
    <property type="protein sequence ID" value="TGG85634.1"/>
    <property type="molecule type" value="Genomic_DNA"/>
</dbReference>
<dbReference type="Gene3D" id="3.30.428.10">
    <property type="entry name" value="HIT-like"/>
    <property type="match status" value="1"/>
</dbReference>
<evidence type="ECO:0000313" key="1">
    <source>
        <dbReference type="EMBL" id="TGG85634.1"/>
    </source>
</evidence>
<sequence length="160" mass="17523">MAAENPCVFCAIVAGELPAHRVHEDGAVVAFLDRRPLFPGHVLVVPRRHLETLTDLPAGSVGPYFTAVRLVAAAVERAMAADGTFVAQNNRVSQSVPHLHTHVVPRRRKDGLRGFFWPRHQYSDETEAREVAARIRSEVNAELDAEADARAGTEADAAER</sequence>
<dbReference type="PANTHER" id="PTHR46648">
    <property type="entry name" value="HIT FAMILY PROTEIN 1"/>
    <property type="match status" value="1"/>
</dbReference>
<dbReference type="GeneID" id="75180227"/>
<dbReference type="Proteomes" id="UP000298111">
    <property type="component" value="Unassembled WGS sequence"/>
</dbReference>
<accession>A0A6C1CC75</accession>
<name>A0A6C1CC75_9ACTN</name>
<dbReference type="PRINTS" id="PR00332">
    <property type="entry name" value="HISTRIAD"/>
</dbReference>